<name>A0A0B7IWA7_9PROT</name>
<evidence type="ECO:0008006" key="4">
    <source>
        <dbReference type="Google" id="ProtNLM"/>
    </source>
</evidence>
<dbReference type="KEGG" id="mbac:BN1209_0329"/>
<dbReference type="SUPFAM" id="SSF50956">
    <property type="entry name" value="Thermostable phytase (3-phytase)"/>
    <property type="match status" value="1"/>
</dbReference>
<dbReference type="RefSeq" id="WP_045750661.1">
    <property type="nucleotide sequence ID" value="NZ_LN794158.1"/>
</dbReference>
<evidence type="ECO:0000256" key="1">
    <source>
        <dbReference type="SAM" id="SignalP"/>
    </source>
</evidence>
<dbReference type="AlphaFoldDB" id="A0A0B7IWA7"/>
<organism evidence="2 3">
    <name type="scientific">Candidatus Methylopumilus turicensis</name>
    <dbReference type="NCBI Taxonomy" id="1581680"/>
    <lineage>
        <taxon>Bacteria</taxon>
        <taxon>Pseudomonadati</taxon>
        <taxon>Pseudomonadota</taxon>
        <taxon>Betaproteobacteria</taxon>
        <taxon>Nitrosomonadales</taxon>
        <taxon>Methylophilaceae</taxon>
        <taxon>Candidatus Methylopumilus</taxon>
    </lineage>
</organism>
<dbReference type="HOGENOM" id="CLU_882263_0_0_4"/>
<keyword evidence="3" id="KW-1185">Reference proteome</keyword>
<evidence type="ECO:0000313" key="2">
    <source>
        <dbReference type="EMBL" id="CEN55382.1"/>
    </source>
</evidence>
<reference evidence="3" key="1">
    <citation type="submission" date="2014-12" db="EMBL/GenBank/DDBJ databases">
        <authorList>
            <person name="Salcher M.M."/>
        </authorList>
    </citation>
    <scope>NUCLEOTIDE SEQUENCE [LARGE SCALE GENOMIC DNA]</scope>
    <source>
        <strain evidence="3">MMS-10A-171</strain>
    </source>
</reference>
<proteinExistence type="predicted"/>
<feature type="chain" id="PRO_5002117053" description="Prolyl-tRNA synthetase" evidence="1">
    <location>
        <begin position="25"/>
        <end position="295"/>
    </location>
</feature>
<dbReference type="EMBL" id="LN794158">
    <property type="protein sequence ID" value="CEN55382.1"/>
    <property type="molecule type" value="Genomic_DNA"/>
</dbReference>
<accession>A0A0B7IWA7</accession>
<evidence type="ECO:0000313" key="3">
    <source>
        <dbReference type="Proteomes" id="UP000056322"/>
    </source>
</evidence>
<dbReference type="Proteomes" id="UP000056322">
    <property type="component" value="Chromosome 1"/>
</dbReference>
<gene>
    <name evidence="2" type="ORF">BN1209_0329</name>
</gene>
<keyword evidence="1" id="KW-0732">Signal</keyword>
<protein>
    <recommendedName>
        <fullName evidence="4">Prolyl-tRNA synthetase</fullName>
    </recommendedName>
</protein>
<dbReference type="OrthoDB" id="8532973at2"/>
<sequence>MKILKSLSSLSLLCLPLIGLQAQAAVLPEAEVVTKITLAKMPSSKPMSIAYVPIHQRYYVADGGLAPMGSEMEAPISKSQVHVYGDGGQYIQSAKPGYDNRSIYFNQVTKQLETITYNISSNAGFSPNTGLFSLELDDKGNLTGNSKDISGFNAAFGDASTIPTHNPETNLYYAKQGRSNLVWVVDLNKDEKVEEIKLDLKTAGVQFDDITDYYVAYTGIKGEELALLDVDHKAVLVFDIKGSFVAKSALPSTLKLRSQNHIAGLGYTNGLFFVYHEPESEFGTFYGFKVSDLAR</sequence>
<feature type="signal peptide" evidence="1">
    <location>
        <begin position="1"/>
        <end position="24"/>
    </location>
</feature>